<dbReference type="GO" id="GO:0055085">
    <property type="term" value="P:transmembrane transport"/>
    <property type="evidence" value="ECO:0007669"/>
    <property type="project" value="InterPro"/>
</dbReference>
<evidence type="ECO:0000256" key="4">
    <source>
        <dbReference type="ARBA" id="ARBA00023136"/>
    </source>
</evidence>
<feature type="domain" description="ABC transmembrane type-1" evidence="6">
    <location>
        <begin position="365"/>
        <end position="555"/>
    </location>
</feature>
<evidence type="ECO:0000313" key="8">
    <source>
        <dbReference type="Proteomes" id="UP000516160"/>
    </source>
</evidence>
<feature type="transmembrane region" description="Helical" evidence="5">
    <location>
        <begin position="31"/>
        <end position="52"/>
    </location>
</feature>
<feature type="transmembrane region" description="Helical" evidence="5">
    <location>
        <begin position="314"/>
        <end position="334"/>
    </location>
</feature>
<dbReference type="EMBL" id="CP058559">
    <property type="protein sequence ID" value="QNO15796.1"/>
    <property type="molecule type" value="Genomic_DNA"/>
</dbReference>
<dbReference type="InterPro" id="IPR035906">
    <property type="entry name" value="MetI-like_sf"/>
</dbReference>
<sequence length="586" mass="63945">MSKVIKIFDIICLKRGVNVNKSKKKIAQDPILILTIILVVSSLAVFIVYPLFQIAKASFFNIHGEFSIAGYQRVLRGGNLLRALTNSLRLAAITATLSTIIAYIFAYTINYVNVPFKKMFSGMAILPVISPPFVISLSAILLFGRRGFVTYHFLGMQNANIYGLNGLILVQTLTYFPIAFMVLAGLLKSLSPALEEASENLGASKLETFLKVTLPLTVPGIANAFLLVFIQSMADFGNPMTIGGNYSTIAREIYLQAIGSYDMQAGATLAMLLLTITLIVYALQKFWIGNKSYITVTGKPTGVRKLVEKGLFKNVMFGICFGLSAMVMLFYLLVPIGSFIRLWGVNNSFTTDHYKYVFSIGRKPLMDSLKLSLYATPISAFLGMIIAFLTVRKKFFGKRFVELVSMLAIAIPGTVIGISYILSFNVRPLALTGTATIIVVALVVRAMPVGMRSGITALQQIDPALEEAAINLGASQAKTFFSVVIPLIKPAFFSGLVYSFVKSMTAMSAIIFLVSARYNLVTASILSQVESGRLGVASAYSTILIIIMIFSLVILNTIVRIFGGHEKTNSPKINKKKPINLNQGGM</sequence>
<feature type="transmembrane region" description="Helical" evidence="5">
    <location>
        <begin position="371"/>
        <end position="391"/>
    </location>
</feature>
<feature type="transmembrane region" description="Helical" evidence="5">
    <location>
        <begin position="124"/>
        <end position="144"/>
    </location>
</feature>
<dbReference type="InterPro" id="IPR000515">
    <property type="entry name" value="MetI-like"/>
</dbReference>
<feature type="domain" description="ABC transmembrane type-1" evidence="6">
    <location>
        <begin position="84"/>
        <end position="284"/>
    </location>
</feature>
<feature type="transmembrane region" description="Helical" evidence="5">
    <location>
        <begin position="403"/>
        <end position="422"/>
    </location>
</feature>
<keyword evidence="8" id="KW-1185">Reference proteome</keyword>
<dbReference type="PANTHER" id="PTHR43496">
    <property type="entry name" value="PROTEIN LPLB"/>
    <property type="match status" value="1"/>
</dbReference>
<evidence type="ECO:0000256" key="1">
    <source>
        <dbReference type="ARBA" id="ARBA00004141"/>
    </source>
</evidence>
<dbReference type="Gene3D" id="1.10.3720.10">
    <property type="entry name" value="MetI-like"/>
    <property type="match status" value="2"/>
</dbReference>
<keyword evidence="5" id="KW-0813">Transport</keyword>
<dbReference type="CDD" id="cd06261">
    <property type="entry name" value="TM_PBP2"/>
    <property type="match status" value="2"/>
</dbReference>
<feature type="transmembrane region" description="Helical" evidence="5">
    <location>
        <begin position="265"/>
        <end position="283"/>
    </location>
</feature>
<feature type="transmembrane region" description="Helical" evidence="5">
    <location>
        <begin position="164"/>
        <end position="187"/>
    </location>
</feature>
<gene>
    <name evidence="7" type="ORF">HYG86_13995</name>
</gene>
<evidence type="ECO:0000256" key="5">
    <source>
        <dbReference type="RuleBase" id="RU363032"/>
    </source>
</evidence>
<dbReference type="GO" id="GO:0005886">
    <property type="term" value="C:plasma membrane"/>
    <property type="evidence" value="ECO:0007669"/>
    <property type="project" value="UniProtKB-SubCell"/>
</dbReference>
<feature type="transmembrane region" description="Helical" evidence="5">
    <location>
        <begin position="428"/>
        <end position="447"/>
    </location>
</feature>
<dbReference type="PANTHER" id="PTHR43496:SF1">
    <property type="entry name" value="POLYGALACTURONAN_RHAMNOGALACTURONAN TRANSPORT SYSTEM PERMEASE PROTEIN YTEP"/>
    <property type="match status" value="1"/>
</dbReference>
<evidence type="ECO:0000259" key="6">
    <source>
        <dbReference type="PROSITE" id="PS50928"/>
    </source>
</evidence>
<dbReference type="SUPFAM" id="SSF161098">
    <property type="entry name" value="MetI-like"/>
    <property type="match status" value="2"/>
</dbReference>
<comment type="similarity">
    <text evidence="5">Belongs to the binding-protein-dependent transport system permease family.</text>
</comment>
<name>A0A7G9WAT4_ALKCA</name>
<dbReference type="Pfam" id="PF00528">
    <property type="entry name" value="BPD_transp_1"/>
    <property type="match status" value="2"/>
</dbReference>
<evidence type="ECO:0000313" key="7">
    <source>
        <dbReference type="EMBL" id="QNO15796.1"/>
    </source>
</evidence>
<accession>A0A7G9WAT4</accession>
<protein>
    <submittedName>
        <fullName evidence="7">Iron ABC transporter permease</fullName>
    </submittedName>
</protein>
<dbReference type="PROSITE" id="PS50928">
    <property type="entry name" value="ABC_TM1"/>
    <property type="match status" value="2"/>
</dbReference>
<organism evidence="7 8">
    <name type="scientific">Alkalicella caledoniensis</name>
    <dbReference type="NCBI Taxonomy" id="2731377"/>
    <lineage>
        <taxon>Bacteria</taxon>
        <taxon>Bacillati</taxon>
        <taxon>Bacillota</taxon>
        <taxon>Clostridia</taxon>
        <taxon>Eubacteriales</taxon>
        <taxon>Proteinivoracaceae</taxon>
        <taxon>Alkalicella</taxon>
    </lineage>
</organism>
<comment type="subcellular location">
    <subcellularLocation>
        <location evidence="5">Cell membrane</location>
        <topology evidence="5">Multi-pass membrane protein</topology>
    </subcellularLocation>
    <subcellularLocation>
        <location evidence="1">Membrane</location>
        <topology evidence="1">Multi-pass membrane protein</topology>
    </subcellularLocation>
</comment>
<keyword evidence="3 5" id="KW-1133">Transmembrane helix</keyword>
<dbReference type="Proteomes" id="UP000516160">
    <property type="component" value="Chromosome"/>
</dbReference>
<reference evidence="7 8" key="1">
    <citation type="submission" date="2020-07" db="EMBL/GenBank/DDBJ databases">
        <title>Alkalicella. sp. LB2 genome.</title>
        <authorList>
            <person name="Postec A."/>
            <person name="Quemeneur M."/>
        </authorList>
    </citation>
    <scope>NUCLEOTIDE SEQUENCE [LARGE SCALE GENOMIC DNA]</scope>
    <source>
        <strain evidence="7 8">LB2</strain>
    </source>
</reference>
<proteinExistence type="inferred from homology"/>
<dbReference type="KEGG" id="acae:HYG86_13995"/>
<feature type="transmembrane region" description="Helical" evidence="5">
    <location>
        <begin position="90"/>
        <end position="112"/>
    </location>
</feature>
<evidence type="ECO:0000256" key="2">
    <source>
        <dbReference type="ARBA" id="ARBA00022692"/>
    </source>
</evidence>
<keyword evidence="2 5" id="KW-0812">Transmembrane</keyword>
<evidence type="ECO:0000256" key="3">
    <source>
        <dbReference type="ARBA" id="ARBA00022989"/>
    </source>
</evidence>
<keyword evidence="4 5" id="KW-0472">Membrane</keyword>
<feature type="transmembrane region" description="Helical" evidence="5">
    <location>
        <begin position="538"/>
        <end position="562"/>
    </location>
</feature>
<dbReference type="AlphaFoldDB" id="A0A7G9WAT4"/>
<feature type="transmembrane region" description="Helical" evidence="5">
    <location>
        <begin position="208"/>
        <end position="230"/>
    </location>
</feature>